<dbReference type="GO" id="GO:0005777">
    <property type="term" value="C:peroxisome"/>
    <property type="evidence" value="ECO:0007669"/>
    <property type="project" value="InterPro"/>
</dbReference>
<reference evidence="2 3" key="1">
    <citation type="submission" date="2024-03" db="EMBL/GenBank/DDBJ databases">
        <title>The Acrasis kona genome and developmental transcriptomes reveal deep origins of eukaryotic multicellular pathways.</title>
        <authorList>
            <person name="Sheikh S."/>
            <person name="Fu C.-J."/>
            <person name="Brown M.W."/>
            <person name="Baldauf S.L."/>
        </authorList>
    </citation>
    <scope>NUCLEOTIDE SEQUENCE [LARGE SCALE GENOMIC DNA]</scope>
    <source>
        <strain evidence="2 3">ATCC MYA-3509</strain>
    </source>
</reference>
<feature type="region of interest" description="Disordered" evidence="1">
    <location>
        <begin position="87"/>
        <end position="134"/>
    </location>
</feature>
<organism evidence="2 3">
    <name type="scientific">Acrasis kona</name>
    <dbReference type="NCBI Taxonomy" id="1008807"/>
    <lineage>
        <taxon>Eukaryota</taxon>
        <taxon>Discoba</taxon>
        <taxon>Heterolobosea</taxon>
        <taxon>Tetramitia</taxon>
        <taxon>Eutetramitia</taxon>
        <taxon>Acrasidae</taxon>
        <taxon>Acrasis</taxon>
    </lineage>
</organism>
<evidence type="ECO:0000313" key="2">
    <source>
        <dbReference type="EMBL" id="KAL0488012.1"/>
    </source>
</evidence>
<keyword evidence="3" id="KW-1185">Reference proteome</keyword>
<evidence type="ECO:0000313" key="3">
    <source>
        <dbReference type="Proteomes" id="UP001431209"/>
    </source>
</evidence>
<dbReference type="PANTHER" id="PTHR14918:SF3">
    <property type="entry name" value="KICSTOR COMPLEX PROTEIN SZT2"/>
    <property type="match status" value="1"/>
</dbReference>
<feature type="region of interest" description="Disordered" evidence="1">
    <location>
        <begin position="24"/>
        <end position="69"/>
    </location>
</feature>
<feature type="compositionally biased region" description="Low complexity" evidence="1">
    <location>
        <begin position="87"/>
        <end position="128"/>
    </location>
</feature>
<accession>A0AAW2ZDK5</accession>
<feature type="compositionally biased region" description="Gly residues" evidence="1">
    <location>
        <begin position="34"/>
        <end position="46"/>
    </location>
</feature>
<comment type="caution">
    <text evidence="2">The sequence shown here is derived from an EMBL/GenBank/DDBJ whole genome shotgun (WGS) entry which is preliminary data.</text>
</comment>
<dbReference type="InterPro" id="IPR033228">
    <property type="entry name" value="SZT2"/>
</dbReference>
<gene>
    <name evidence="2" type="ORF">AKO1_008856</name>
</gene>
<dbReference type="PANTHER" id="PTHR14918">
    <property type="entry name" value="KICSTOR COMPLEX PROTEIN SZT2"/>
    <property type="match status" value="1"/>
</dbReference>
<dbReference type="AlphaFoldDB" id="A0AAW2ZDK5"/>
<proteinExistence type="predicted"/>
<sequence length="778" mass="88131">MAQEDVKLTLTNMDILMYNKPTMTVTNQSNNASGGNGGQQGAGGSVSGATPSGVNKPSQPSNVPPQRMIPPHLKRKQLVSSVVIQDDVSTDDSSSNNNSNLSPMTIHPPQSSPSSAPSSTSSSTSSSSQRKRSIRPKINVPFNFLLKNVYDHSEENLIKKSTDPLLFHGTQLKRIVHFNYKQALDKARMSRIYTSWSSQILEQQQENNHHNMNPKEFHLMKNASRLLHSSRVPLFLNPLQQRLLQDRNVIHRNSKTIKSYHSVISPEISLYRKVFDSYMGEYVNYIVNSLRVTGYCVSSDDEEQKRGPTPNAPQRSNPPPTPQHALSSRTSQKPMIEMDGEVISLPSTTVYFHKAMTGGMLFLELGLDKIYSFLNVYISDLSDDLRANRTSGGDDSNKRGLFLDQAARFKEDLHMSSFSYDFHVRTIHNYLTNPLAEYPSTVDLLRVTHSLLQFYDHHVPTYARNPLLSSSVELEYDCVVELDASSELFEYACLNATTYGVNTIDRAKSCLVLSTYRAVPPKSVQEEEEEVQEEEEVTDINKIQDEKPFVYSHSVYAALSKDSTSAKLKVDLFVACVNTRKLEPYASSEGDKEKMVMSPAKQLQLEMTIKLTDILQRAMADHKLDTLWNSALEFTKKNHMNEHELDELIRLWYSIPISDLDKSLESCFNSTFIPWGDVISQLWPIYGHEYAGCVFRKDGSMQHFLIKCHNDPHVLLHVEYKTFENSVKVCLCKKREQGPKKLSQEECQFVSRFVNHVCSLLWTFAITDVKAKPQTNVT</sequence>
<dbReference type="Proteomes" id="UP001431209">
    <property type="component" value="Unassembled WGS sequence"/>
</dbReference>
<name>A0AAW2ZDK5_9EUKA</name>
<evidence type="ECO:0000256" key="1">
    <source>
        <dbReference type="SAM" id="MobiDB-lite"/>
    </source>
</evidence>
<feature type="region of interest" description="Disordered" evidence="1">
    <location>
        <begin position="298"/>
        <end position="332"/>
    </location>
</feature>
<protein>
    <submittedName>
        <fullName evidence="2">Uncharacterized protein</fullName>
    </submittedName>
</protein>
<dbReference type="EMBL" id="JAOPGA020001391">
    <property type="protein sequence ID" value="KAL0488012.1"/>
    <property type="molecule type" value="Genomic_DNA"/>
</dbReference>
<feature type="compositionally biased region" description="Polar residues" evidence="1">
    <location>
        <begin position="50"/>
        <end position="61"/>
    </location>
</feature>